<dbReference type="RefSeq" id="WP_021683482.1">
    <property type="nucleotide sequence ID" value="NZ_KI260486.1"/>
</dbReference>
<feature type="non-terminal residue" evidence="2">
    <location>
        <position position="1"/>
    </location>
</feature>
<gene>
    <name evidence="2" type="ORF">RUMCAL_01979</name>
</gene>
<evidence type="ECO:0000313" key="3">
    <source>
        <dbReference type="Proteomes" id="UP000016662"/>
    </source>
</evidence>
<protein>
    <submittedName>
        <fullName evidence="2">Uncharacterized protein</fullName>
    </submittedName>
</protein>
<evidence type="ECO:0000256" key="1">
    <source>
        <dbReference type="SAM" id="MobiDB-lite"/>
    </source>
</evidence>
<dbReference type="EMBL" id="AWVF01000242">
    <property type="protein sequence ID" value="ERJ94674.1"/>
    <property type="molecule type" value="Genomic_DNA"/>
</dbReference>
<feature type="region of interest" description="Disordered" evidence="1">
    <location>
        <begin position="1"/>
        <end position="54"/>
    </location>
</feature>
<evidence type="ECO:0000313" key="2">
    <source>
        <dbReference type="EMBL" id="ERJ94674.1"/>
    </source>
</evidence>
<name>U2LYV7_9FIRM</name>
<reference evidence="2 3" key="1">
    <citation type="submission" date="2013-07" db="EMBL/GenBank/DDBJ databases">
        <authorList>
            <person name="Weinstock G."/>
            <person name="Sodergren E."/>
            <person name="Wylie T."/>
            <person name="Fulton L."/>
            <person name="Fulton R."/>
            <person name="Fronick C."/>
            <person name="O'Laughlin M."/>
            <person name="Godfrey J."/>
            <person name="Miner T."/>
            <person name="Herter B."/>
            <person name="Appelbaum E."/>
            <person name="Cordes M."/>
            <person name="Lek S."/>
            <person name="Wollam A."/>
            <person name="Pepin K.H."/>
            <person name="Palsikar V.B."/>
            <person name="Mitreva M."/>
            <person name="Wilson R.K."/>
        </authorList>
    </citation>
    <scope>NUCLEOTIDE SEQUENCE [LARGE SCALE GENOMIC DNA]</scope>
    <source>
        <strain evidence="2 3">ATCC 27760</strain>
    </source>
</reference>
<dbReference type="Proteomes" id="UP000016662">
    <property type="component" value="Unassembled WGS sequence"/>
</dbReference>
<accession>U2LYV7</accession>
<dbReference type="AlphaFoldDB" id="U2LYV7"/>
<keyword evidence="3" id="KW-1185">Reference proteome</keyword>
<proteinExistence type="predicted"/>
<organism evidence="2 3">
    <name type="scientific">Ruminococcus callidus ATCC 27760</name>
    <dbReference type="NCBI Taxonomy" id="411473"/>
    <lineage>
        <taxon>Bacteria</taxon>
        <taxon>Bacillati</taxon>
        <taxon>Bacillota</taxon>
        <taxon>Clostridia</taxon>
        <taxon>Eubacteriales</taxon>
        <taxon>Oscillospiraceae</taxon>
        <taxon>Ruminococcus</taxon>
    </lineage>
</organism>
<feature type="compositionally biased region" description="Polar residues" evidence="1">
    <location>
        <begin position="21"/>
        <end position="32"/>
    </location>
</feature>
<comment type="caution">
    <text evidence="2">The sequence shown here is derived from an EMBL/GenBank/DDBJ whole genome shotgun (WGS) entry which is preliminary data.</text>
</comment>
<dbReference type="HOGENOM" id="CLU_2837500_0_0_9"/>
<sequence>LRWSPSPFRGGNIETPAPENTRISASQIQARTTIGVGKPQADSEGNERIPPDGFDMAALENTLHE</sequence>